<dbReference type="InterPro" id="IPR004988">
    <property type="entry name" value="DUF273"/>
</dbReference>
<dbReference type="PANTHER" id="PTHR31562:SF2">
    <property type="entry name" value="NUCLEOTIDE-DIPHOSPHO-SUGAR TRANSFERASE"/>
    <property type="match status" value="1"/>
</dbReference>
<dbReference type="Proteomes" id="UP001176961">
    <property type="component" value="Unassembled WGS sequence"/>
</dbReference>
<dbReference type="AlphaFoldDB" id="A0AA36M2Y9"/>
<reference evidence="2" key="1">
    <citation type="submission" date="2023-07" db="EMBL/GenBank/DDBJ databases">
        <authorList>
            <consortium name="CYATHOMIX"/>
        </authorList>
    </citation>
    <scope>NUCLEOTIDE SEQUENCE</scope>
    <source>
        <strain evidence="2">N/A</strain>
    </source>
</reference>
<keyword evidence="3" id="KW-1185">Reference proteome</keyword>
<dbReference type="Pfam" id="PF03314">
    <property type="entry name" value="DUF273"/>
    <property type="match status" value="1"/>
</dbReference>
<keyword evidence="1" id="KW-0472">Membrane</keyword>
<name>A0AA36M2Y9_CYLNA</name>
<dbReference type="InterPro" id="IPR029044">
    <property type="entry name" value="Nucleotide-diphossugar_trans"/>
</dbReference>
<protein>
    <recommendedName>
        <fullName evidence="4">Nucleotide-diphospho-sugar transferase domain-containing protein</fullName>
    </recommendedName>
</protein>
<accession>A0AA36M2Y9</accession>
<evidence type="ECO:0000256" key="1">
    <source>
        <dbReference type="SAM" id="Phobius"/>
    </source>
</evidence>
<dbReference type="PANTHER" id="PTHR31562">
    <property type="entry name" value="PROTEIN CBG18972"/>
    <property type="match status" value="1"/>
</dbReference>
<feature type="transmembrane region" description="Helical" evidence="1">
    <location>
        <begin position="37"/>
        <end position="57"/>
    </location>
</feature>
<proteinExistence type="predicted"/>
<sequence>AGSTPFFLHRWRKITDCRTATARCRSKRASRTREKNCGCIPVILGLFMACGVFVLIVNSIASPESSALISENSNHGRRIENGASEYPLPKEALHRIRTRTENIAIVSIMSKDSNTTMYKTALESMKCYALQNNYSFLLLNGGDFETICKHEDIMFQRHCIVSNILELYDFTWVLFVDSDIGVVNEKKMLEDYIKEDAHVIFYERFFNFEIMAGTYFAKKSAFSIKFLRGWADYEFRLPKSFHGRDNGALH</sequence>
<keyword evidence="1" id="KW-1133">Transmembrane helix</keyword>
<dbReference type="Gene3D" id="3.90.550.10">
    <property type="entry name" value="Spore Coat Polysaccharide Biosynthesis Protein SpsA, Chain A"/>
    <property type="match status" value="1"/>
</dbReference>
<feature type="non-terminal residue" evidence="2">
    <location>
        <position position="250"/>
    </location>
</feature>
<organism evidence="2 3">
    <name type="scientific">Cylicocyclus nassatus</name>
    <name type="common">Nematode worm</name>
    <dbReference type="NCBI Taxonomy" id="53992"/>
    <lineage>
        <taxon>Eukaryota</taxon>
        <taxon>Metazoa</taxon>
        <taxon>Ecdysozoa</taxon>
        <taxon>Nematoda</taxon>
        <taxon>Chromadorea</taxon>
        <taxon>Rhabditida</taxon>
        <taxon>Rhabditina</taxon>
        <taxon>Rhabditomorpha</taxon>
        <taxon>Strongyloidea</taxon>
        <taxon>Strongylidae</taxon>
        <taxon>Cylicocyclus</taxon>
    </lineage>
</organism>
<gene>
    <name evidence="2" type="ORF">CYNAS_LOCUS7310</name>
</gene>
<evidence type="ECO:0000313" key="3">
    <source>
        <dbReference type="Proteomes" id="UP001176961"/>
    </source>
</evidence>
<evidence type="ECO:0008006" key="4">
    <source>
        <dbReference type="Google" id="ProtNLM"/>
    </source>
</evidence>
<keyword evidence="1" id="KW-0812">Transmembrane</keyword>
<dbReference type="EMBL" id="CATQJL010000112">
    <property type="protein sequence ID" value="CAJ0595327.1"/>
    <property type="molecule type" value="Genomic_DNA"/>
</dbReference>
<evidence type="ECO:0000313" key="2">
    <source>
        <dbReference type="EMBL" id="CAJ0595327.1"/>
    </source>
</evidence>
<comment type="caution">
    <text evidence="2">The sequence shown here is derived from an EMBL/GenBank/DDBJ whole genome shotgun (WGS) entry which is preliminary data.</text>
</comment>
<feature type="non-terminal residue" evidence="2">
    <location>
        <position position="1"/>
    </location>
</feature>